<feature type="region of interest" description="Disordered" evidence="19">
    <location>
        <begin position="237"/>
        <end position="309"/>
    </location>
</feature>
<dbReference type="Pfam" id="PF08651">
    <property type="entry name" value="DASH_Duo1"/>
    <property type="match status" value="1"/>
</dbReference>
<dbReference type="OrthoDB" id="5599235at2759"/>
<dbReference type="PANTHER" id="PTHR28216:SF1">
    <property type="entry name" value="DASH COMPLEX SUBUNIT DUO1"/>
    <property type="match status" value="1"/>
</dbReference>
<dbReference type="GO" id="GO:0000278">
    <property type="term" value="P:mitotic cell cycle"/>
    <property type="evidence" value="ECO:0007669"/>
    <property type="project" value="InterPro"/>
</dbReference>
<dbReference type="STRING" id="2316362.A0A4Q2DZL6"/>
<feature type="compositionally biased region" description="Polar residues" evidence="19">
    <location>
        <begin position="1"/>
        <end position="15"/>
    </location>
</feature>
<gene>
    <name evidence="20" type="ORF">EST38_g870</name>
</gene>
<proteinExistence type="inferred from homology"/>
<dbReference type="GO" id="GO:0005874">
    <property type="term" value="C:microtubule"/>
    <property type="evidence" value="ECO:0007669"/>
    <property type="project" value="UniProtKB-KW"/>
</dbReference>
<feature type="region of interest" description="Disordered" evidence="19">
    <location>
        <begin position="1"/>
        <end position="45"/>
    </location>
</feature>
<keyword evidence="14" id="KW-0539">Nucleus</keyword>
<evidence type="ECO:0000256" key="4">
    <source>
        <dbReference type="ARBA" id="ARBA00005366"/>
    </source>
</evidence>
<organism evidence="20 21">
    <name type="scientific">Candolleomyces aberdarensis</name>
    <dbReference type="NCBI Taxonomy" id="2316362"/>
    <lineage>
        <taxon>Eukaryota</taxon>
        <taxon>Fungi</taxon>
        <taxon>Dikarya</taxon>
        <taxon>Basidiomycota</taxon>
        <taxon>Agaricomycotina</taxon>
        <taxon>Agaricomycetes</taxon>
        <taxon>Agaricomycetidae</taxon>
        <taxon>Agaricales</taxon>
        <taxon>Agaricineae</taxon>
        <taxon>Psathyrellaceae</taxon>
        <taxon>Candolleomyces</taxon>
    </lineage>
</organism>
<evidence type="ECO:0000313" key="21">
    <source>
        <dbReference type="Proteomes" id="UP000290288"/>
    </source>
</evidence>
<feature type="region of interest" description="Disordered" evidence="19">
    <location>
        <begin position="58"/>
        <end position="136"/>
    </location>
</feature>
<dbReference type="GO" id="GO:0042729">
    <property type="term" value="C:DASH complex"/>
    <property type="evidence" value="ECO:0007669"/>
    <property type="project" value="InterPro"/>
</dbReference>
<evidence type="ECO:0000256" key="16">
    <source>
        <dbReference type="ARBA" id="ARBA00023328"/>
    </source>
</evidence>
<comment type="similarity">
    <text evidence="4">Belongs to the DASH complex DUO1 family.</text>
</comment>
<keyword evidence="13" id="KW-0206">Cytoskeleton</keyword>
<keyword evidence="21" id="KW-1185">Reference proteome</keyword>
<keyword evidence="6" id="KW-0963">Cytoplasm</keyword>
<feature type="compositionally biased region" description="Acidic residues" evidence="19">
    <location>
        <begin position="89"/>
        <end position="112"/>
    </location>
</feature>
<dbReference type="Proteomes" id="UP000290288">
    <property type="component" value="Unassembled WGS sequence"/>
</dbReference>
<keyword evidence="5" id="KW-0158">Chromosome</keyword>
<feature type="compositionally biased region" description="Basic and acidic residues" evidence="19">
    <location>
        <begin position="69"/>
        <end position="81"/>
    </location>
</feature>
<evidence type="ECO:0000256" key="17">
    <source>
        <dbReference type="ARBA" id="ARBA00044152"/>
    </source>
</evidence>
<evidence type="ECO:0000256" key="9">
    <source>
        <dbReference type="ARBA" id="ARBA00022776"/>
    </source>
</evidence>
<dbReference type="EMBL" id="SDEE01000011">
    <property type="protein sequence ID" value="RXW24992.1"/>
    <property type="molecule type" value="Genomic_DNA"/>
</dbReference>
<dbReference type="AlphaFoldDB" id="A0A4Q2DZL6"/>
<dbReference type="GO" id="GO:0072686">
    <property type="term" value="C:mitotic spindle"/>
    <property type="evidence" value="ECO:0007669"/>
    <property type="project" value="InterPro"/>
</dbReference>
<protein>
    <recommendedName>
        <fullName evidence="17">DASH complex subunit DUO1</fullName>
    </recommendedName>
    <alternativeName>
        <fullName evidence="18">Outer kinetochore protein DUO1</fullName>
    </alternativeName>
</protein>
<evidence type="ECO:0000256" key="10">
    <source>
        <dbReference type="ARBA" id="ARBA00022829"/>
    </source>
</evidence>
<keyword evidence="11" id="KW-0995">Kinetochore</keyword>
<keyword evidence="7" id="KW-0132">Cell division</keyword>
<evidence type="ECO:0000256" key="7">
    <source>
        <dbReference type="ARBA" id="ARBA00022618"/>
    </source>
</evidence>
<evidence type="ECO:0000256" key="2">
    <source>
        <dbReference type="ARBA" id="ARBA00004186"/>
    </source>
</evidence>
<evidence type="ECO:0000256" key="15">
    <source>
        <dbReference type="ARBA" id="ARBA00023306"/>
    </source>
</evidence>
<feature type="compositionally biased region" description="Basic and acidic residues" evidence="19">
    <location>
        <begin position="237"/>
        <end position="272"/>
    </location>
</feature>
<accession>A0A4Q2DZL6</accession>
<dbReference type="PANTHER" id="PTHR28216">
    <property type="entry name" value="DASH COMPLEX SUBUNIT DUO1"/>
    <property type="match status" value="1"/>
</dbReference>
<evidence type="ECO:0000256" key="12">
    <source>
        <dbReference type="ARBA" id="ARBA00023054"/>
    </source>
</evidence>
<evidence type="ECO:0000256" key="14">
    <source>
        <dbReference type="ARBA" id="ARBA00023242"/>
    </source>
</evidence>
<reference evidence="20 21" key="1">
    <citation type="submission" date="2019-01" db="EMBL/GenBank/DDBJ databases">
        <title>Draft genome sequence of Psathyrella aberdarensis IHI B618.</title>
        <authorList>
            <person name="Buettner E."/>
            <person name="Kellner H."/>
        </authorList>
    </citation>
    <scope>NUCLEOTIDE SEQUENCE [LARGE SCALE GENOMIC DNA]</scope>
    <source>
        <strain evidence="20 21">IHI B618</strain>
    </source>
</reference>
<evidence type="ECO:0000256" key="19">
    <source>
        <dbReference type="SAM" id="MobiDB-lite"/>
    </source>
</evidence>
<dbReference type="GO" id="GO:0051301">
    <property type="term" value="P:cell division"/>
    <property type="evidence" value="ECO:0007669"/>
    <property type="project" value="UniProtKB-KW"/>
</dbReference>
<comment type="subcellular location">
    <subcellularLocation>
        <location evidence="3">Chromosome</location>
        <location evidence="3">Centromere</location>
        <location evidence="3">Kinetochore</location>
    </subcellularLocation>
    <subcellularLocation>
        <location evidence="2">Cytoplasm</location>
        <location evidence="2">Cytoskeleton</location>
        <location evidence="2">Spindle</location>
    </subcellularLocation>
    <subcellularLocation>
        <location evidence="1">Nucleus</location>
    </subcellularLocation>
</comment>
<evidence type="ECO:0000313" key="20">
    <source>
        <dbReference type="EMBL" id="RXW24992.1"/>
    </source>
</evidence>
<dbReference type="GO" id="GO:0007059">
    <property type="term" value="P:chromosome segregation"/>
    <property type="evidence" value="ECO:0007669"/>
    <property type="project" value="UniProtKB-KW"/>
</dbReference>
<name>A0A4Q2DZL6_9AGAR</name>
<evidence type="ECO:0000256" key="11">
    <source>
        <dbReference type="ARBA" id="ARBA00022838"/>
    </source>
</evidence>
<evidence type="ECO:0000256" key="3">
    <source>
        <dbReference type="ARBA" id="ARBA00004629"/>
    </source>
</evidence>
<keyword evidence="15" id="KW-0131">Cell cycle</keyword>
<evidence type="ECO:0000256" key="5">
    <source>
        <dbReference type="ARBA" id="ARBA00022454"/>
    </source>
</evidence>
<keyword evidence="10" id="KW-0159">Chromosome partition</keyword>
<comment type="caution">
    <text evidence="20">The sequence shown here is derived from an EMBL/GenBank/DDBJ whole genome shotgun (WGS) entry which is preliminary data.</text>
</comment>
<dbReference type="InterPro" id="IPR013960">
    <property type="entry name" value="DASH_Duo1"/>
</dbReference>
<keyword evidence="12" id="KW-0175">Coiled coil</keyword>
<evidence type="ECO:0000256" key="13">
    <source>
        <dbReference type="ARBA" id="ARBA00023212"/>
    </source>
</evidence>
<sequence>MDSYDSSDLNLSADGSQLLDLSDVLPPESSHSREGYYNDDAGDLSLSDLSLDQTIRARAPFSLLSQPIHQERPRAEKERKAPSSRLLDPGDDDDDQNADSGMEEGEGEEGGEAEGQAAADREELDEEQLENARRRVAKQREEKLQNDIFILKKLNAAFETFHGALDEAGSANQRVAAQLAETDALLNKYINILHKSEDVARLVFDEGWYGAEADEEQIRLEELAAEQRAREAARERELAEKRERERREREEQERLVREEKERIEQAKKERLASRGGVRGVRGTRASMRGMRAAAPSSRPGSISSSTSLL</sequence>
<keyword evidence="9" id="KW-0498">Mitosis</keyword>
<keyword evidence="8" id="KW-0493">Microtubule</keyword>
<evidence type="ECO:0000256" key="18">
    <source>
        <dbReference type="ARBA" id="ARBA00044358"/>
    </source>
</evidence>
<feature type="compositionally biased region" description="Low complexity" evidence="19">
    <location>
        <begin position="296"/>
        <end position="309"/>
    </location>
</feature>
<evidence type="ECO:0000256" key="1">
    <source>
        <dbReference type="ARBA" id="ARBA00004123"/>
    </source>
</evidence>
<keyword evidence="16" id="KW-0137">Centromere</keyword>
<evidence type="ECO:0000256" key="8">
    <source>
        <dbReference type="ARBA" id="ARBA00022701"/>
    </source>
</evidence>
<evidence type="ECO:0000256" key="6">
    <source>
        <dbReference type="ARBA" id="ARBA00022490"/>
    </source>
</evidence>